<gene>
    <name evidence="17" type="primary">tmoS_4</name>
    <name evidence="17" type="ORF">CLVI_32400</name>
</gene>
<evidence type="ECO:0000256" key="2">
    <source>
        <dbReference type="ARBA" id="ARBA00004651"/>
    </source>
</evidence>
<evidence type="ECO:0000256" key="13">
    <source>
        <dbReference type="ARBA" id="ARBA00023136"/>
    </source>
</evidence>
<keyword evidence="13 14" id="KW-0472">Membrane</keyword>
<feature type="transmembrane region" description="Helical" evidence="14">
    <location>
        <begin position="300"/>
        <end position="323"/>
    </location>
</feature>
<dbReference type="InterPro" id="IPR003594">
    <property type="entry name" value="HATPase_dom"/>
</dbReference>
<dbReference type="Pfam" id="PF02518">
    <property type="entry name" value="HATPase_c"/>
    <property type="match status" value="1"/>
</dbReference>
<dbReference type="Pfam" id="PF00512">
    <property type="entry name" value="HisKA"/>
    <property type="match status" value="1"/>
</dbReference>
<evidence type="ECO:0000256" key="5">
    <source>
        <dbReference type="ARBA" id="ARBA00022553"/>
    </source>
</evidence>
<evidence type="ECO:0000259" key="15">
    <source>
        <dbReference type="PROSITE" id="PS50109"/>
    </source>
</evidence>
<comment type="catalytic activity">
    <reaction evidence="1">
        <text>ATP + protein L-histidine = ADP + protein N-phospho-L-histidine.</text>
        <dbReference type="EC" id="2.7.13.3"/>
    </reaction>
</comment>
<dbReference type="RefSeq" id="WP_106061107.1">
    <property type="nucleotide sequence ID" value="NZ_PVXQ01000056.1"/>
</dbReference>
<dbReference type="FunFam" id="3.30.565.10:FF:000037">
    <property type="entry name" value="Hybrid sensor histidine kinase/response regulator"/>
    <property type="match status" value="1"/>
</dbReference>
<dbReference type="Pfam" id="PF17201">
    <property type="entry name" value="Cache_3-Cache_2"/>
    <property type="match status" value="1"/>
</dbReference>
<protein>
    <recommendedName>
        <fullName evidence="3">histidine kinase</fullName>
        <ecNumber evidence="3">2.7.13.3</ecNumber>
    </recommendedName>
</protein>
<dbReference type="OrthoDB" id="9813394at2"/>
<keyword evidence="7 14" id="KW-0812">Transmembrane</keyword>
<keyword evidence="8" id="KW-0547">Nucleotide-binding</keyword>
<evidence type="ECO:0000256" key="3">
    <source>
        <dbReference type="ARBA" id="ARBA00012438"/>
    </source>
</evidence>
<dbReference type="Pfam" id="PF00672">
    <property type="entry name" value="HAMP"/>
    <property type="match status" value="1"/>
</dbReference>
<dbReference type="InterPro" id="IPR004358">
    <property type="entry name" value="Sig_transdc_His_kin-like_C"/>
</dbReference>
<evidence type="ECO:0000313" key="18">
    <source>
        <dbReference type="Proteomes" id="UP000239471"/>
    </source>
</evidence>
<comment type="subcellular location">
    <subcellularLocation>
        <location evidence="2">Cell membrane</location>
        <topology evidence="2">Multi-pass membrane protein</topology>
    </subcellularLocation>
</comment>
<keyword evidence="18" id="KW-1185">Reference proteome</keyword>
<dbReference type="PROSITE" id="PS50885">
    <property type="entry name" value="HAMP"/>
    <property type="match status" value="1"/>
</dbReference>
<keyword evidence="6 17" id="KW-0808">Transferase</keyword>
<name>A0A2T0B766_9CLOT</name>
<dbReference type="SMART" id="SM00387">
    <property type="entry name" value="HATPase_c"/>
    <property type="match status" value="1"/>
</dbReference>
<dbReference type="InterPro" id="IPR036097">
    <property type="entry name" value="HisK_dim/P_sf"/>
</dbReference>
<dbReference type="PANTHER" id="PTHR45528">
    <property type="entry name" value="SENSOR HISTIDINE KINASE CPXA"/>
    <property type="match status" value="1"/>
</dbReference>
<comment type="caution">
    <text evidence="17">The sequence shown here is derived from an EMBL/GenBank/DDBJ whole genome shotgun (WGS) entry which is preliminary data.</text>
</comment>
<evidence type="ECO:0000256" key="12">
    <source>
        <dbReference type="ARBA" id="ARBA00023012"/>
    </source>
</evidence>
<evidence type="ECO:0000256" key="7">
    <source>
        <dbReference type="ARBA" id="ARBA00022692"/>
    </source>
</evidence>
<evidence type="ECO:0000256" key="1">
    <source>
        <dbReference type="ARBA" id="ARBA00000085"/>
    </source>
</evidence>
<dbReference type="EMBL" id="PVXQ01000056">
    <property type="protein sequence ID" value="PRR79739.1"/>
    <property type="molecule type" value="Genomic_DNA"/>
</dbReference>
<keyword evidence="5" id="KW-0597">Phosphoprotein</keyword>
<dbReference type="InterPro" id="IPR005467">
    <property type="entry name" value="His_kinase_dom"/>
</dbReference>
<evidence type="ECO:0000313" key="17">
    <source>
        <dbReference type="EMBL" id="PRR79739.1"/>
    </source>
</evidence>
<dbReference type="Gene3D" id="3.30.450.20">
    <property type="entry name" value="PAS domain"/>
    <property type="match status" value="1"/>
</dbReference>
<keyword evidence="9 17" id="KW-0418">Kinase</keyword>
<keyword evidence="11 14" id="KW-1133">Transmembrane helix</keyword>
<sequence length="645" mass="73145">MSIKSKLIISYLILIIFSVTFLGFLIAKKTKDVVFEEVREKSHSITALINTTASIRNDLLTEKNFSDLNYAENTLNHIGDLDIDNTQTMKVGDYDLPILYAGNQILALNTNVIDDITTSTNTVASIFLLNDNKLIRVSTNIMKVNQSGVGTYISSDSDIYNKIINKEDYNGRMTFENQSYMTKYTPLLDKSGKVIGALGVGNIVLNYYLKQTLNDIKLGKTGYAYVINSKGDVLVHPEKEGQNQVEYDFVKEIIANRSGTIEYTYDGIHKLACYNYFEPWDWYIITTASYDDLKSSYISVLYTILFNGLIIILIGTFIALFMAKSLVNPINKLKACMEIAGRGDLTIRSDIKSMDEIGILSNSFNNMMDENKLLLDELVKYDKLKTEFIANMSHELKTPLNIIFSTAQLFSLYLSKYENFDNVDKLNKYTNTIKQNCYRLLRLITNLIDISKLDSGFMELNLKNQNIVEVVEGITLSTVDYINNMSRTIIFDTDIEEKFMAFDEEKIERILLNLISNATKFTNPGATIEVSVYDENDHVIISVKDNGLGIPEEKLSQIFHRFKQVDSLLSRSHEGSGIGLSIVKSLVELHEGKIDVKSKYNEGTEFIISLPVKIISDSDNQDSKKDFTIQTNVEKIQIEFSDIYS</sequence>
<dbReference type="GO" id="GO:0005886">
    <property type="term" value="C:plasma membrane"/>
    <property type="evidence" value="ECO:0007669"/>
    <property type="project" value="UniProtKB-SubCell"/>
</dbReference>
<evidence type="ECO:0000256" key="10">
    <source>
        <dbReference type="ARBA" id="ARBA00022840"/>
    </source>
</evidence>
<proteinExistence type="predicted"/>
<feature type="transmembrane region" description="Helical" evidence="14">
    <location>
        <begin position="7"/>
        <end position="27"/>
    </location>
</feature>
<dbReference type="InterPro" id="IPR003660">
    <property type="entry name" value="HAMP_dom"/>
</dbReference>
<dbReference type="SMART" id="SM00388">
    <property type="entry name" value="HisKA"/>
    <property type="match status" value="1"/>
</dbReference>
<dbReference type="SMART" id="SM00304">
    <property type="entry name" value="HAMP"/>
    <property type="match status" value="1"/>
</dbReference>
<feature type="domain" description="Histidine kinase" evidence="15">
    <location>
        <begin position="391"/>
        <end position="614"/>
    </location>
</feature>
<evidence type="ECO:0000256" key="11">
    <source>
        <dbReference type="ARBA" id="ARBA00022989"/>
    </source>
</evidence>
<dbReference type="PANTHER" id="PTHR45528:SF1">
    <property type="entry name" value="SENSOR HISTIDINE KINASE CPXA"/>
    <property type="match status" value="1"/>
</dbReference>
<keyword evidence="4" id="KW-1003">Cell membrane</keyword>
<keyword evidence="12" id="KW-0902">Two-component regulatory system</keyword>
<dbReference type="PRINTS" id="PR00344">
    <property type="entry name" value="BCTRLSENSOR"/>
</dbReference>
<feature type="domain" description="HAMP" evidence="16">
    <location>
        <begin position="324"/>
        <end position="376"/>
    </location>
</feature>
<dbReference type="PROSITE" id="PS50109">
    <property type="entry name" value="HIS_KIN"/>
    <property type="match status" value="1"/>
</dbReference>
<dbReference type="InterPro" id="IPR003661">
    <property type="entry name" value="HisK_dim/P_dom"/>
</dbReference>
<dbReference type="SUPFAM" id="SSF47384">
    <property type="entry name" value="Homodimeric domain of signal transducing histidine kinase"/>
    <property type="match status" value="1"/>
</dbReference>
<dbReference type="InterPro" id="IPR050398">
    <property type="entry name" value="HssS/ArlS-like"/>
</dbReference>
<dbReference type="SUPFAM" id="SSF55874">
    <property type="entry name" value="ATPase domain of HSP90 chaperone/DNA topoisomerase II/histidine kinase"/>
    <property type="match status" value="1"/>
</dbReference>
<dbReference type="InterPro" id="IPR029151">
    <property type="entry name" value="Sensor-like_sf"/>
</dbReference>
<keyword evidence="10" id="KW-0067">ATP-binding</keyword>
<evidence type="ECO:0000256" key="4">
    <source>
        <dbReference type="ARBA" id="ARBA00022475"/>
    </source>
</evidence>
<dbReference type="CDD" id="cd16922">
    <property type="entry name" value="HATPase_EvgS-ArcB-TorS-like"/>
    <property type="match status" value="1"/>
</dbReference>
<organism evidence="17 18">
    <name type="scientific">Clostridium vincentii</name>
    <dbReference type="NCBI Taxonomy" id="52704"/>
    <lineage>
        <taxon>Bacteria</taxon>
        <taxon>Bacillati</taxon>
        <taxon>Bacillota</taxon>
        <taxon>Clostridia</taxon>
        <taxon>Eubacteriales</taxon>
        <taxon>Clostridiaceae</taxon>
        <taxon>Clostridium</taxon>
    </lineage>
</organism>
<dbReference type="CDD" id="cd06225">
    <property type="entry name" value="HAMP"/>
    <property type="match status" value="1"/>
</dbReference>
<dbReference type="Gene3D" id="3.30.565.10">
    <property type="entry name" value="Histidine kinase-like ATPase, C-terminal domain"/>
    <property type="match status" value="1"/>
</dbReference>
<evidence type="ECO:0000256" key="14">
    <source>
        <dbReference type="SAM" id="Phobius"/>
    </source>
</evidence>
<dbReference type="SUPFAM" id="SSF158472">
    <property type="entry name" value="HAMP domain-like"/>
    <property type="match status" value="1"/>
</dbReference>
<reference evidence="17 18" key="1">
    <citation type="submission" date="2018-03" db="EMBL/GenBank/DDBJ databases">
        <title>Genome sequence of Clostridium vincentii DSM 10228.</title>
        <authorList>
            <person name="Poehlein A."/>
            <person name="Daniel R."/>
        </authorList>
    </citation>
    <scope>NUCLEOTIDE SEQUENCE [LARGE SCALE GENOMIC DNA]</scope>
    <source>
        <strain evidence="17 18">DSM 10228</strain>
    </source>
</reference>
<dbReference type="CDD" id="cd00082">
    <property type="entry name" value="HisKA"/>
    <property type="match status" value="1"/>
</dbReference>
<dbReference type="GO" id="GO:0000155">
    <property type="term" value="F:phosphorelay sensor kinase activity"/>
    <property type="evidence" value="ECO:0007669"/>
    <property type="project" value="InterPro"/>
</dbReference>
<evidence type="ECO:0000256" key="9">
    <source>
        <dbReference type="ARBA" id="ARBA00022777"/>
    </source>
</evidence>
<evidence type="ECO:0000259" key="16">
    <source>
        <dbReference type="PROSITE" id="PS50885"/>
    </source>
</evidence>
<dbReference type="Gene3D" id="6.10.340.10">
    <property type="match status" value="1"/>
</dbReference>
<dbReference type="Proteomes" id="UP000239471">
    <property type="component" value="Unassembled WGS sequence"/>
</dbReference>
<dbReference type="CDD" id="cd12912">
    <property type="entry name" value="PDC2_MCP_like"/>
    <property type="match status" value="1"/>
</dbReference>
<dbReference type="InterPro" id="IPR033462">
    <property type="entry name" value="Cache_3-Cache_2"/>
</dbReference>
<accession>A0A2T0B766</accession>
<dbReference type="Gene3D" id="1.10.287.130">
    <property type="match status" value="1"/>
</dbReference>
<dbReference type="GO" id="GO:0005524">
    <property type="term" value="F:ATP binding"/>
    <property type="evidence" value="ECO:0007669"/>
    <property type="project" value="UniProtKB-KW"/>
</dbReference>
<dbReference type="SUPFAM" id="SSF103190">
    <property type="entry name" value="Sensory domain-like"/>
    <property type="match status" value="1"/>
</dbReference>
<evidence type="ECO:0000256" key="8">
    <source>
        <dbReference type="ARBA" id="ARBA00022741"/>
    </source>
</evidence>
<dbReference type="AlphaFoldDB" id="A0A2T0B766"/>
<evidence type="ECO:0000256" key="6">
    <source>
        <dbReference type="ARBA" id="ARBA00022679"/>
    </source>
</evidence>
<dbReference type="InterPro" id="IPR036890">
    <property type="entry name" value="HATPase_C_sf"/>
</dbReference>
<dbReference type="EC" id="2.7.13.3" evidence="3"/>